<gene>
    <name evidence="5" type="ORF">H9873_10695</name>
</gene>
<evidence type="ECO:0000313" key="6">
    <source>
        <dbReference type="Proteomes" id="UP000824263"/>
    </source>
</evidence>
<dbReference type="CDD" id="cd07377">
    <property type="entry name" value="WHTH_GntR"/>
    <property type="match status" value="1"/>
</dbReference>
<name>A0A9D1RC89_9FIRM</name>
<keyword evidence="3" id="KW-0804">Transcription</keyword>
<sequence length="127" mass="14231">MIIEIDFNSDEAIYVQLQNQIIMGIATATIHEGDALPSVRQLADMVGINMHTVNKAYSVLKQEGFIQLDRRRGAVIAIDANKAQALLEMKAQLRILLAKGSCKNISCEEVHELVDEIFDEYRKGKTE</sequence>
<dbReference type="EMBL" id="DXGF01000189">
    <property type="protein sequence ID" value="HIW84770.1"/>
    <property type="molecule type" value="Genomic_DNA"/>
</dbReference>
<comment type="caution">
    <text evidence="5">The sequence shown here is derived from an EMBL/GenBank/DDBJ whole genome shotgun (WGS) entry which is preliminary data.</text>
</comment>
<evidence type="ECO:0000256" key="1">
    <source>
        <dbReference type="ARBA" id="ARBA00023015"/>
    </source>
</evidence>
<accession>A0A9D1RC89</accession>
<dbReference type="InterPro" id="IPR036390">
    <property type="entry name" value="WH_DNA-bd_sf"/>
</dbReference>
<dbReference type="Proteomes" id="UP000824263">
    <property type="component" value="Unassembled WGS sequence"/>
</dbReference>
<feature type="domain" description="HTH gntR-type" evidence="4">
    <location>
        <begin position="11"/>
        <end position="79"/>
    </location>
</feature>
<protein>
    <submittedName>
        <fullName evidence="5">GntR family transcriptional regulator</fullName>
    </submittedName>
</protein>
<keyword evidence="1" id="KW-0805">Transcription regulation</keyword>
<evidence type="ECO:0000313" key="5">
    <source>
        <dbReference type="EMBL" id="HIW84770.1"/>
    </source>
</evidence>
<dbReference type="PRINTS" id="PR00035">
    <property type="entry name" value="HTHGNTR"/>
</dbReference>
<keyword evidence="2" id="KW-0238">DNA-binding</keyword>
<evidence type="ECO:0000259" key="4">
    <source>
        <dbReference type="PROSITE" id="PS50949"/>
    </source>
</evidence>
<dbReference type="PROSITE" id="PS50949">
    <property type="entry name" value="HTH_GNTR"/>
    <property type="match status" value="1"/>
</dbReference>
<dbReference type="InterPro" id="IPR000524">
    <property type="entry name" value="Tscrpt_reg_HTH_GntR"/>
</dbReference>
<reference evidence="5" key="1">
    <citation type="journal article" date="2021" name="PeerJ">
        <title>Extensive microbial diversity within the chicken gut microbiome revealed by metagenomics and culture.</title>
        <authorList>
            <person name="Gilroy R."/>
            <person name="Ravi A."/>
            <person name="Getino M."/>
            <person name="Pursley I."/>
            <person name="Horton D.L."/>
            <person name="Alikhan N.F."/>
            <person name="Baker D."/>
            <person name="Gharbi K."/>
            <person name="Hall N."/>
            <person name="Watson M."/>
            <person name="Adriaenssens E.M."/>
            <person name="Foster-Nyarko E."/>
            <person name="Jarju S."/>
            <person name="Secka A."/>
            <person name="Antonio M."/>
            <person name="Oren A."/>
            <person name="Chaudhuri R.R."/>
            <person name="La Ragione R."/>
            <person name="Hildebrand F."/>
            <person name="Pallen M.J."/>
        </authorList>
    </citation>
    <scope>NUCLEOTIDE SEQUENCE</scope>
    <source>
        <strain evidence="5">ChiSxjej1B13-11762</strain>
    </source>
</reference>
<dbReference type="GO" id="GO:0003700">
    <property type="term" value="F:DNA-binding transcription factor activity"/>
    <property type="evidence" value="ECO:0007669"/>
    <property type="project" value="InterPro"/>
</dbReference>
<dbReference type="GO" id="GO:0003677">
    <property type="term" value="F:DNA binding"/>
    <property type="evidence" value="ECO:0007669"/>
    <property type="project" value="UniProtKB-KW"/>
</dbReference>
<proteinExistence type="predicted"/>
<dbReference type="Gene3D" id="1.10.10.10">
    <property type="entry name" value="Winged helix-like DNA-binding domain superfamily/Winged helix DNA-binding domain"/>
    <property type="match status" value="1"/>
</dbReference>
<reference evidence="5" key="2">
    <citation type="submission" date="2021-04" db="EMBL/GenBank/DDBJ databases">
        <authorList>
            <person name="Gilroy R."/>
        </authorList>
    </citation>
    <scope>NUCLEOTIDE SEQUENCE</scope>
    <source>
        <strain evidence="5">ChiSxjej1B13-11762</strain>
    </source>
</reference>
<dbReference type="SUPFAM" id="SSF46785">
    <property type="entry name" value="Winged helix' DNA-binding domain"/>
    <property type="match status" value="1"/>
</dbReference>
<evidence type="ECO:0000256" key="3">
    <source>
        <dbReference type="ARBA" id="ARBA00023163"/>
    </source>
</evidence>
<dbReference type="PANTHER" id="PTHR38445">
    <property type="entry name" value="HTH-TYPE TRANSCRIPTIONAL REPRESSOR YTRA"/>
    <property type="match status" value="1"/>
</dbReference>
<dbReference type="Pfam" id="PF00392">
    <property type="entry name" value="GntR"/>
    <property type="match status" value="1"/>
</dbReference>
<dbReference type="AlphaFoldDB" id="A0A9D1RC89"/>
<evidence type="ECO:0000256" key="2">
    <source>
        <dbReference type="ARBA" id="ARBA00023125"/>
    </source>
</evidence>
<dbReference type="SMART" id="SM00345">
    <property type="entry name" value="HTH_GNTR"/>
    <property type="match status" value="1"/>
</dbReference>
<dbReference type="PANTHER" id="PTHR38445:SF12">
    <property type="entry name" value="GNTR-FAMILY TRANSCRIPTIONAL REGULATOR"/>
    <property type="match status" value="1"/>
</dbReference>
<dbReference type="InterPro" id="IPR036388">
    <property type="entry name" value="WH-like_DNA-bd_sf"/>
</dbReference>
<organism evidence="5 6">
    <name type="scientific">Candidatus Dorea gallistercoris</name>
    <dbReference type="NCBI Taxonomy" id="2838542"/>
    <lineage>
        <taxon>Bacteria</taxon>
        <taxon>Bacillati</taxon>
        <taxon>Bacillota</taxon>
        <taxon>Clostridia</taxon>
        <taxon>Lachnospirales</taxon>
        <taxon>Lachnospiraceae</taxon>
        <taxon>Dorea</taxon>
    </lineage>
</organism>